<gene>
    <name evidence="2" type="ORF">PR001_g2728</name>
</gene>
<protein>
    <submittedName>
        <fullName evidence="2">Uncharacterized protein</fullName>
    </submittedName>
</protein>
<accession>A0A6A3P8V0</accession>
<evidence type="ECO:0000313" key="3">
    <source>
        <dbReference type="Proteomes" id="UP000429607"/>
    </source>
</evidence>
<organism evidence="2 3">
    <name type="scientific">Phytophthora rubi</name>
    <dbReference type="NCBI Taxonomy" id="129364"/>
    <lineage>
        <taxon>Eukaryota</taxon>
        <taxon>Sar</taxon>
        <taxon>Stramenopiles</taxon>
        <taxon>Oomycota</taxon>
        <taxon>Peronosporomycetes</taxon>
        <taxon>Peronosporales</taxon>
        <taxon>Peronosporaceae</taxon>
        <taxon>Phytophthora</taxon>
    </lineage>
</organism>
<name>A0A6A3P8V0_9STRA</name>
<reference evidence="2 3" key="1">
    <citation type="submission" date="2018-09" db="EMBL/GenBank/DDBJ databases">
        <title>Genomic investigation of the strawberry pathogen Phytophthora fragariae indicates pathogenicity is determined by transcriptional variation in three key races.</title>
        <authorList>
            <person name="Adams T.M."/>
            <person name="Armitage A.D."/>
            <person name="Sobczyk M.K."/>
            <person name="Bates H.J."/>
            <person name="Dunwell J.M."/>
            <person name="Nellist C.F."/>
            <person name="Harrison R.J."/>
        </authorList>
    </citation>
    <scope>NUCLEOTIDE SEQUENCE [LARGE SCALE GENOMIC DNA]</scope>
    <source>
        <strain evidence="2 3">SCRP249</strain>
    </source>
</reference>
<dbReference type="EMBL" id="QXFV01000096">
    <property type="protein sequence ID" value="KAE9050069.1"/>
    <property type="molecule type" value="Genomic_DNA"/>
</dbReference>
<evidence type="ECO:0000313" key="2">
    <source>
        <dbReference type="EMBL" id="KAE9050069.1"/>
    </source>
</evidence>
<sequence length="159" mass="17511">MGLLLGGTDQVYGPHYRPFKKRFRTTSASHILPLIHATAALVFVRESLIVISHHFPKSSAEQPRHHQNMPTKKPAKPTAGVGTPRANALTTVPFTGEPPSPPASSAVTTRSASHDRTRTKQPFVDYQSPLKKLRTAMRLRRVIDTIDGTMQARRALDSA</sequence>
<dbReference type="Proteomes" id="UP000429607">
    <property type="component" value="Unassembled WGS sequence"/>
</dbReference>
<feature type="region of interest" description="Disordered" evidence="1">
    <location>
        <begin position="57"/>
        <end position="122"/>
    </location>
</feature>
<dbReference type="AlphaFoldDB" id="A0A6A3P8V0"/>
<proteinExistence type="predicted"/>
<comment type="caution">
    <text evidence="2">The sequence shown here is derived from an EMBL/GenBank/DDBJ whole genome shotgun (WGS) entry which is preliminary data.</text>
</comment>
<evidence type="ECO:0000256" key="1">
    <source>
        <dbReference type="SAM" id="MobiDB-lite"/>
    </source>
</evidence>